<dbReference type="VEuPathDB" id="FungiDB:SCHCODRAFT_02488787"/>
<feature type="compositionally biased region" description="Basic and acidic residues" evidence="6">
    <location>
        <begin position="313"/>
        <end position="335"/>
    </location>
</feature>
<dbReference type="RefSeq" id="XP_003038830.1">
    <property type="nucleotide sequence ID" value="XM_003038784.1"/>
</dbReference>
<dbReference type="KEGG" id="scm:SCHCO_02488787"/>
<feature type="domain" description="Homeobox" evidence="7">
    <location>
        <begin position="85"/>
        <end position="137"/>
    </location>
</feature>
<evidence type="ECO:0000259" key="7">
    <source>
        <dbReference type="PROSITE" id="PS50071"/>
    </source>
</evidence>
<proteinExistence type="inferred from homology"/>
<feature type="compositionally biased region" description="Polar residues" evidence="6">
    <location>
        <begin position="271"/>
        <end position="294"/>
    </location>
</feature>
<dbReference type="AlphaFoldDB" id="D8PSE0"/>
<dbReference type="SUPFAM" id="SSF46689">
    <property type="entry name" value="Homeodomain-like"/>
    <property type="match status" value="1"/>
</dbReference>
<accession>D8PSE0</accession>
<feature type="non-terminal residue" evidence="8">
    <location>
        <position position="614"/>
    </location>
</feature>
<evidence type="ECO:0000256" key="6">
    <source>
        <dbReference type="SAM" id="MobiDB-lite"/>
    </source>
</evidence>
<dbReference type="HOGENOM" id="CLU_444922_0_0_1"/>
<organism evidence="9">
    <name type="scientific">Schizophyllum commune (strain H4-8 / FGSC 9210)</name>
    <name type="common">Split gill fungus</name>
    <dbReference type="NCBI Taxonomy" id="578458"/>
    <lineage>
        <taxon>Eukaryota</taxon>
        <taxon>Fungi</taxon>
        <taxon>Dikarya</taxon>
        <taxon>Basidiomycota</taxon>
        <taxon>Agaricomycotina</taxon>
        <taxon>Agaricomycetes</taxon>
        <taxon>Agaricomycetidae</taxon>
        <taxon>Agaricales</taxon>
        <taxon>Schizophyllaceae</taxon>
        <taxon>Schizophyllum</taxon>
    </lineage>
</organism>
<feature type="compositionally biased region" description="Low complexity" evidence="6">
    <location>
        <begin position="473"/>
        <end position="482"/>
    </location>
</feature>
<feature type="DNA-binding region" description="Homeobox" evidence="5">
    <location>
        <begin position="87"/>
        <end position="138"/>
    </location>
</feature>
<dbReference type="OrthoDB" id="250329at2759"/>
<keyword evidence="3 5" id="KW-0371">Homeobox</keyword>
<dbReference type="PROSITE" id="PS50071">
    <property type="entry name" value="HOMEOBOX_2"/>
    <property type="match status" value="1"/>
</dbReference>
<evidence type="ECO:0000313" key="9">
    <source>
        <dbReference type="Proteomes" id="UP000007431"/>
    </source>
</evidence>
<dbReference type="Proteomes" id="UP000007431">
    <property type="component" value="Unassembled WGS sequence"/>
</dbReference>
<dbReference type="eggNOG" id="ENOG502SBNZ">
    <property type="taxonomic scope" value="Eukaryota"/>
</dbReference>
<evidence type="ECO:0000256" key="3">
    <source>
        <dbReference type="ARBA" id="ARBA00023155"/>
    </source>
</evidence>
<name>D8PSE0_SCHCM</name>
<dbReference type="InterPro" id="IPR009057">
    <property type="entry name" value="Homeodomain-like_sf"/>
</dbReference>
<keyword evidence="4 5" id="KW-0539">Nucleus</keyword>
<evidence type="ECO:0000256" key="1">
    <source>
        <dbReference type="ARBA" id="ARBA00005800"/>
    </source>
</evidence>
<evidence type="ECO:0000256" key="5">
    <source>
        <dbReference type="PROSITE-ProRule" id="PRU00108"/>
    </source>
</evidence>
<dbReference type="CDD" id="cd00086">
    <property type="entry name" value="homeodomain"/>
    <property type="match status" value="1"/>
</dbReference>
<dbReference type="GO" id="GO:0006355">
    <property type="term" value="P:regulation of DNA-templated transcription"/>
    <property type="evidence" value="ECO:0007669"/>
    <property type="project" value="InterPro"/>
</dbReference>
<dbReference type="OMA" id="RIGWNDI"/>
<feature type="compositionally biased region" description="Basic and acidic residues" evidence="6">
    <location>
        <begin position="228"/>
        <end position="238"/>
    </location>
</feature>
<evidence type="ECO:0000256" key="2">
    <source>
        <dbReference type="ARBA" id="ARBA00023125"/>
    </source>
</evidence>
<comment type="similarity">
    <text evidence="1">Belongs to the TALE/M-ATYP homeobox family.</text>
</comment>
<dbReference type="InterPro" id="IPR008422">
    <property type="entry name" value="KN_HD"/>
</dbReference>
<gene>
    <name evidence="8" type="primary">ABS6</name>
    <name evidence="8" type="ORF">SCHCODRAFT_269862</name>
</gene>
<feature type="region of interest" description="Disordered" evidence="6">
    <location>
        <begin position="203"/>
        <end position="387"/>
    </location>
</feature>
<keyword evidence="2 5" id="KW-0238">DNA-binding</keyword>
<evidence type="ECO:0000313" key="8">
    <source>
        <dbReference type="EMBL" id="EFJ03928.1"/>
    </source>
</evidence>
<evidence type="ECO:0000256" key="4">
    <source>
        <dbReference type="ARBA" id="ARBA00023242"/>
    </source>
</evidence>
<dbReference type="GO" id="GO:0005634">
    <property type="term" value="C:nucleus"/>
    <property type="evidence" value="ECO:0007669"/>
    <property type="project" value="UniProtKB-SubCell"/>
</dbReference>
<feature type="compositionally biased region" description="Low complexity" evidence="6">
    <location>
        <begin position="298"/>
        <end position="309"/>
    </location>
</feature>
<feature type="compositionally biased region" description="Basic residues" evidence="6">
    <location>
        <begin position="604"/>
        <end position="614"/>
    </location>
</feature>
<dbReference type="GO" id="GO:0003677">
    <property type="term" value="F:DNA binding"/>
    <property type="evidence" value="ECO:0007669"/>
    <property type="project" value="UniProtKB-UniRule"/>
</dbReference>
<reference evidence="8 9" key="1">
    <citation type="journal article" date="2010" name="Nat. Biotechnol.">
        <title>Genome sequence of the model mushroom Schizophyllum commune.</title>
        <authorList>
            <person name="Ohm R.A."/>
            <person name="de Jong J.F."/>
            <person name="Lugones L.G."/>
            <person name="Aerts A."/>
            <person name="Kothe E."/>
            <person name="Stajich J.E."/>
            <person name="de Vries R.P."/>
            <person name="Record E."/>
            <person name="Levasseur A."/>
            <person name="Baker S.E."/>
            <person name="Bartholomew K.A."/>
            <person name="Coutinho P.M."/>
            <person name="Erdmann S."/>
            <person name="Fowler T.J."/>
            <person name="Gathman A.C."/>
            <person name="Lombard V."/>
            <person name="Henrissat B."/>
            <person name="Knabe N."/>
            <person name="Kuees U."/>
            <person name="Lilly W.W."/>
            <person name="Lindquist E."/>
            <person name="Lucas S."/>
            <person name="Magnuson J.K."/>
            <person name="Piumi F."/>
            <person name="Raudaskoski M."/>
            <person name="Salamov A."/>
            <person name="Schmutz J."/>
            <person name="Schwarze F.W.M.R."/>
            <person name="vanKuyk P.A."/>
            <person name="Horton J.S."/>
            <person name="Grigoriev I.V."/>
            <person name="Woesten H.A.B."/>
        </authorList>
    </citation>
    <scope>NUCLEOTIDE SEQUENCE [LARGE SCALE GENOMIC DNA]</scope>
    <source>
        <strain evidence="9">H4-8 / FGSC 9210</strain>
    </source>
</reference>
<dbReference type="Gene3D" id="1.10.10.60">
    <property type="entry name" value="Homeodomain-like"/>
    <property type="match status" value="1"/>
</dbReference>
<dbReference type="GeneID" id="9594702"/>
<feature type="region of interest" description="Disordered" evidence="6">
    <location>
        <begin position="471"/>
        <end position="491"/>
    </location>
</feature>
<sequence length="614" mass="66520">MSTSSETRLAPLNSRTNLPHLLVNVATKRTSSASVERMSNIKNAALDLSLFLPSLEGKLTHSVAATSKQPAIDKTTPHPRSLAALEKLEPCYSWLASHLHNPYPTREEREALARECDRTMPAITAWFVTARQRIGWSQLRATRFSRSQILMVAAASRFWPERDTTRPLPPDLELRFAEIEANVKSLYTNSLQPSDTLVRLLKNENRPTNAKEPSRRSASESNISKKRRSEDADLDVNRPTKRRSVSNDSPKASSGRASRVRPSPPSASGPMKTTPSVASSLALTISPTQPTQPTFGEPSLQSTSPTSSLKRSRSVDDASPDAKRRRVLPEWRDPRSSQAGTRRGVRASDGPHSSASCRSISSQSPKDRNGRSHGGRRTVSAPVAPHPAPSAFIDELAWPSVLSLPTSTPQQPETTLLSPCNDNLDFWNLLPSGLDADIPVLASNDISYNSPPSGKASEPFVDVSSSFDPIVMSPTSSTSSPPGSAPITPPTLIPQLTGDSIIDLGTDPWGGLFGRSDFTCDSFPDLSAPSSSDIDFLSMLAGDKPLCGDDYSLDDFLHPCGWWETRVDTLPRNNVAPIATAAVAERPGKRALPTENESLDSAPPKRRRLTPAAA</sequence>
<dbReference type="InterPro" id="IPR001356">
    <property type="entry name" value="HD"/>
</dbReference>
<comment type="subcellular location">
    <subcellularLocation>
        <location evidence="5">Nucleus</location>
    </subcellularLocation>
</comment>
<protein>
    <submittedName>
        <fullName evidence="8">A-beta-S6, HD1 mating-type protein</fullName>
    </submittedName>
</protein>
<dbReference type="SMART" id="SM00389">
    <property type="entry name" value="HOX"/>
    <property type="match status" value="1"/>
</dbReference>
<dbReference type="EMBL" id="GL377302">
    <property type="protein sequence ID" value="EFJ03928.1"/>
    <property type="molecule type" value="Genomic_DNA"/>
</dbReference>
<feature type="compositionally biased region" description="Low complexity" evidence="6">
    <location>
        <begin position="353"/>
        <end position="364"/>
    </location>
</feature>
<dbReference type="Pfam" id="PF05920">
    <property type="entry name" value="Homeobox_KN"/>
    <property type="match status" value="1"/>
</dbReference>
<keyword evidence="9" id="KW-1185">Reference proteome</keyword>
<dbReference type="InParanoid" id="D8PSE0"/>
<feature type="region of interest" description="Disordered" evidence="6">
    <location>
        <begin position="585"/>
        <end position="614"/>
    </location>
</feature>
<feature type="compositionally biased region" description="Low complexity" evidence="6">
    <location>
        <begin position="252"/>
        <end position="261"/>
    </location>
</feature>